<reference evidence="1" key="1">
    <citation type="journal article" date="2019" name="Sci. Rep.">
        <title>Draft genome of Tanacetum cinerariifolium, the natural source of mosquito coil.</title>
        <authorList>
            <person name="Yamashiro T."/>
            <person name="Shiraishi A."/>
            <person name="Satake H."/>
            <person name="Nakayama K."/>
        </authorList>
    </citation>
    <scope>NUCLEOTIDE SEQUENCE</scope>
</reference>
<gene>
    <name evidence="1" type="ORF">Tci_867865</name>
</gene>
<dbReference type="AlphaFoldDB" id="A0A699SGM0"/>
<sequence>INSTNRVNAASPHVTAVGPNLTNNTNSFNAVGPFDNAVSPNFEIGGKYSFMDPSQYPDDPNMPTLEDIIYSDDEEDVGAEADFSNLETSITVSLIITTRVHKDHHVTQIIGDLTLASQTRSMARMVKEQGGLNQINDEEFHTCMFACFLSQEEPKRVHQSLKDPSWIEVMQEELLQFKLQKVWVLVDLPKGKRAIGSKWVLEIKKMKRE</sequence>
<dbReference type="EMBL" id="BKCJ011157145">
    <property type="protein sequence ID" value="GFC95895.1"/>
    <property type="molecule type" value="Genomic_DNA"/>
</dbReference>
<feature type="non-terminal residue" evidence="1">
    <location>
        <position position="1"/>
    </location>
</feature>
<comment type="caution">
    <text evidence="1">The sequence shown here is derived from an EMBL/GenBank/DDBJ whole genome shotgun (WGS) entry which is preliminary data.</text>
</comment>
<organism evidence="1">
    <name type="scientific">Tanacetum cinerariifolium</name>
    <name type="common">Dalmatian daisy</name>
    <name type="synonym">Chrysanthemum cinerariifolium</name>
    <dbReference type="NCBI Taxonomy" id="118510"/>
    <lineage>
        <taxon>Eukaryota</taxon>
        <taxon>Viridiplantae</taxon>
        <taxon>Streptophyta</taxon>
        <taxon>Embryophyta</taxon>
        <taxon>Tracheophyta</taxon>
        <taxon>Spermatophyta</taxon>
        <taxon>Magnoliopsida</taxon>
        <taxon>eudicotyledons</taxon>
        <taxon>Gunneridae</taxon>
        <taxon>Pentapetalae</taxon>
        <taxon>asterids</taxon>
        <taxon>campanulids</taxon>
        <taxon>Asterales</taxon>
        <taxon>Asteraceae</taxon>
        <taxon>Asteroideae</taxon>
        <taxon>Anthemideae</taxon>
        <taxon>Anthemidinae</taxon>
        <taxon>Tanacetum</taxon>
    </lineage>
</organism>
<evidence type="ECO:0000313" key="1">
    <source>
        <dbReference type="EMBL" id="GFC95895.1"/>
    </source>
</evidence>
<name>A0A699SGM0_TANCI</name>
<protein>
    <submittedName>
        <fullName evidence="1">Uncharacterized protein</fullName>
    </submittedName>
</protein>
<proteinExistence type="predicted"/>
<accession>A0A699SGM0</accession>